<gene>
    <name evidence="4" type="ORF">C7377_1744</name>
</gene>
<feature type="compositionally biased region" description="Basic and acidic residues" evidence="1">
    <location>
        <begin position="535"/>
        <end position="553"/>
    </location>
</feature>
<protein>
    <submittedName>
        <fullName evidence="4">OstA-like protein</fullName>
    </submittedName>
</protein>
<evidence type="ECO:0000256" key="1">
    <source>
        <dbReference type="SAM" id="MobiDB-lite"/>
    </source>
</evidence>
<name>A0A7L4UN88_BALHA</name>
<dbReference type="InterPro" id="IPR005653">
    <property type="entry name" value="OstA-like_N"/>
</dbReference>
<reference evidence="4 5" key="1">
    <citation type="submission" date="2018-05" db="EMBL/GenBank/DDBJ databases">
        <title>Genomic Encyclopedia of Type Strains, Phase IV (KMG-IV): sequencing the most valuable type-strain genomes for metagenomic binning, comparative biology and taxonomic classification.</title>
        <authorList>
            <person name="Goeker M."/>
        </authorList>
    </citation>
    <scope>NUCLEOTIDE SEQUENCE [LARGE SCALE GENOMIC DNA]</scope>
    <source>
        <strain evidence="4 5">DSM 28579</strain>
    </source>
</reference>
<dbReference type="OrthoDB" id="9805931at2"/>
<dbReference type="AlphaFoldDB" id="A0A7L4UN88"/>
<evidence type="ECO:0000259" key="3">
    <source>
        <dbReference type="Pfam" id="PF13100"/>
    </source>
</evidence>
<feature type="chain" id="PRO_5029534906" evidence="2">
    <location>
        <begin position="26"/>
        <end position="553"/>
    </location>
</feature>
<proteinExistence type="predicted"/>
<keyword evidence="5" id="KW-1185">Reference proteome</keyword>
<evidence type="ECO:0000313" key="5">
    <source>
        <dbReference type="Proteomes" id="UP000251835"/>
    </source>
</evidence>
<feature type="domain" description="Organic solvent tolerance-like N-terminal" evidence="3">
    <location>
        <begin position="42"/>
        <end position="187"/>
    </location>
</feature>
<dbReference type="RefSeq" id="WP_116496946.1">
    <property type="nucleotide sequence ID" value="NZ_QENZ01000005.1"/>
</dbReference>
<feature type="domain" description="Organic solvent tolerance-like N-terminal" evidence="3">
    <location>
        <begin position="212"/>
        <end position="275"/>
    </location>
</feature>
<organism evidence="4 5">
    <name type="scientific">Balneicella halophila</name>
    <dbReference type="NCBI Taxonomy" id="1537566"/>
    <lineage>
        <taxon>Bacteria</taxon>
        <taxon>Pseudomonadati</taxon>
        <taxon>Bacteroidota</taxon>
        <taxon>Bacteroidia</taxon>
        <taxon>Bacteroidales</taxon>
        <taxon>Balneicellaceae</taxon>
        <taxon>Balneicella</taxon>
    </lineage>
</organism>
<sequence length="553" mass="63226">MTGIAIRKYTIFIFCCLSLSTEIVAQSFFTIRNADSVFMVKNPVTQDHDQVFVGNVFLEEKAKEIKFFCDSAYKHSDTQIIEAYGKVQVNRGDTIDLQGEYMSFDLNTNFLKVRKNAKLEHAKATLLTDSLDYNLDTEIGAYNYGGKLIDSTSVLSSRVGTYYASNGDVLFKQNVVITGEDYKIITDSLRYNVNSNEAFIISPTDFVSEDYQMYTERGVYNTNTGISNFTKATKLINESYVLTGDNLNYDEKTGIGILTKNCELVDTVNNMVLKSDYMKSVRQDSSVLAVDSIELQYIMEKDTLFAHSDTIFVHKDTLHRQIMEVYRKVKFFKPDFQGKCDSLSFTEADSTMRMYYDPTIWSGTNQLTADTITAEFVNEKLKHVNLLQNAFTIASEDSTQNFYNQMKGREMKAFIDNDTLHTIEVYGNGESLYFVKDDGKLTGVNHIRSSDITIRLNDQKLSTIIFRTKPTGTMHPVSNFDKIALLLNGFRWDEANRPRRREDIFEWNLAPPVEEPAQKRGVITEDNPEEEKNDEDLKNAKQRKPLENGGEFR</sequence>
<feature type="signal peptide" evidence="2">
    <location>
        <begin position="1"/>
        <end position="25"/>
    </location>
</feature>
<evidence type="ECO:0000313" key="4">
    <source>
        <dbReference type="EMBL" id="PVX50094.1"/>
    </source>
</evidence>
<dbReference type="Gene3D" id="2.60.450.10">
    <property type="entry name" value="Lipopolysaccharide (LPS) transport protein A like domain"/>
    <property type="match status" value="3"/>
</dbReference>
<accession>A0A7L4UN88</accession>
<feature type="region of interest" description="Disordered" evidence="1">
    <location>
        <begin position="508"/>
        <end position="553"/>
    </location>
</feature>
<dbReference type="Pfam" id="PF13100">
    <property type="entry name" value="OstA_2"/>
    <property type="match status" value="2"/>
</dbReference>
<dbReference type="EMBL" id="QENZ01000005">
    <property type="protein sequence ID" value="PVX50094.1"/>
    <property type="molecule type" value="Genomic_DNA"/>
</dbReference>
<evidence type="ECO:0000256" key="2">
    <source>
        <dbReference type="SAM" id="SignalP"/>
    </source>
</evidence>
<comment type="caution">
    <text evidence="4">The sequence shown here is derived from an EMBL/GenBank/DDBJ whole genome shotgun (WGS) entry which is preliminary data.</text>
</comment>
<keyword evidence="2" id="KW-0732">Signal</keyword>
<dbReference type="Proteomes" id="UP000251835">
    <property type="component" value="Unassembled WGS sequence"/>
</dbReference>